<accession>A0ABV7K0U6</accession>
<dbReference type="Pfam" id="PF07859">
    <property type="entry name" value="Abhydrolase_3"/>
    <property type="match status" value="1"/>
</dbReference>
<reference evidence="4" key="1">
    <citation type="journal article" date="2019" name="Int. J. Syst. Evol. Microbiol.">
        <title>The Global Catalogue of Microorganisms (GCM) 10K type strain sequencing project: providing services to taxonomists for standard genome sequencing and annotation.</title>
        <authorList>
            <consortium name="The Broad Institute Genomics Platform"/>
            <consortium name="The Broad Institute Genome Sequencing Center for Infectious Disease"/>
            <person name="Wu L."/>
            <person name="Ma J."/>
        </authorList>
    </citation>
    <scope>NUCLEOTIDE SEQUENCE [LARGE SCALE GENOMIC DNA]</scope>
    <source>
        <strain evidence="4">KCTC 52449</strain>
    </source>
</reference>
<sequence length="319" mass="34326">MAITDPLVADELLPSLDALMQLTEQSPPLNGANLGFYRKRARVGGSKPLEDVPFEVVEVPDGAGYRGFRLWLINTNADTPARPAVLHFHGGGLVMGNCQNSLPRMQSLAKALNCVVVSVEYGLAPEVGPEEAQLQHQAALNWLMAEAATLAIEVSQISLLGVSAGGCHAVNLALRCAADKLINLAGMALLYPMLDDRTGSTVMPPAHQGRYLWTAEHNHYGWRTFLGKAPGSDKIPSHHVPARASTLCGLPPTYIAVGELDLFYAENCSFAKKLEAAGIATELYTVPGAFHAFESIAPQSQLANEFNQHLLQALERFGH</sequence>
<dbReference type="GO" id="GO:0016787">
    <property type="term" value="F:hydrolase activity"/>
    <property type="evidence" value="ECO:0007669"/>
    <property type="project" value="UniProtKB-KW"/>
</dbReference>
<organism evidence="3 4">
    <name type="scientific">Alteromonas oceani</name>
    <dbReference type="NCBI Taxonomy" id="2071609"/>
    <lineage>
        <taxon>Bacteria</taxon>
        <taxon>Pseudomonadati</taxon>
        <taxon>Pseudomonadota</taxon>
        <taxon>Gammaproteobacteria</taxon>
        <taxon>Alteromonadales</taxon>
        <taxon>Alteromonadaceae</taxon>
        <taxon>Alteromonas/Salinimonas group</taxon>
        <taxon>Alteromonas</taxon>
    </lineage>
</organism>
<dbReference type="RefSeq" id="WP_123324625.1">
    <property type="nucleotide sequence ID" value="NZ_JBHRSX010000033.1"/>
</dbReference>
<dbReference type="EMBL" id="JBHRSX010000033">
    <property type="protein sequence ID" value="MFC3202987.1"/>
    <property type="molecule type" value="Genomic_DNA"/>
</dbReference>
<dbReference type="PANTHER" id="PTHR48081">
    <property type="entry name" value="AB HYDROLASE SUPERFAMILY PROTEIN C4A8.06C"/>
    <property type="match status" value="1"/>
</dbReference>
<dbReference type="Proteomes" id="UP001595477">
    <property type="component" value="Unassembled WGS sequence"/>
</dbReference>
<dbReference type="InterPro" id="IPR013094">
    <property type="entry name" value="AB_hydrolase_3"/>
</dbReference>
<dbReference type="InterPro" id="IPR029058">
    <property type="entry name" value="AB_hydrolase_fold"/>
</dbReference>
<proteinExistence type="predicted"/>
<name>A0ABV7K0U6_9ALTE</name>
<gene>
    <name evidence="3" type="ORF">ACFOEW_14315</name>
</gene>
<dbReference type="SUPFAM" id="SSF53474">
    <property type="entry name" value="alpha/beta-Hydrolases"/>
    <property type="match status" value="1"/>
</dbReference>
<evidence type="ECO:0000313" key="4">
    <source>
        <dbReference type="Proteomes" id="UP001595477"/>
    </source>
</evidence>
<protein>
    <submittedName>
        <fullName evidence="3">Alpha/beta hydrolase</fullName>
    </submittedName>
</protein>
<evidence type="ECO:0000313" key="3">
    <source>
        <dbReference type="EMBL" id="MFC3202987.1"/>
    </source>
</evidence>
<keyword evidence="1 3" id="KW-0378">Hydrolase</keyword>
<comment type="caution">
    <text evidence="3">The sequence shown here is derived from an EMBL/GenBank/DDBJ whole genome shotgun (WGS) entry which is preliminary data.</text>
</comment>
<evidence type="ECO:0000256" key="1">
    <source>
        <dbReference type="ARBA" id="ARBA00022801"/>
    </source>
</evidence>
<dbReference type="PANTHER" id="PTHR48081:SF8">
    <property type="entry name" value="ALPHA_BETA HYDROLASE FOLD-3 DOMAIN-CONTAINING PROTEIN-RELATED"/>
    <property type="match status" value="1"/>
</dbReference>
<evidence type="ECO:0000259" key="2">
    <source>
        <dbReference type="Pfam" id="PF07859"/>
    </source>
</evidence>
<dbReference type="InterPro" id="IPR050300">
    <property type="entry name" value="GDXG_lipolytic_enzyme"/>
</dbReference>
<keyword evidence="4" id="KW-1185">Reference proteome</keyword>
<dbReference type="Gene3D" id="3.40.50.1820">
    <property type="entry name" value="alpha/beta hydrolase"/>
    <property type="match status" value="1"/>
</dbReference>
<feature type="domain" description="Alpha/beta hydrolase fold-3" evidence="2">
    <location>
        <begin position="85"/>
        <end position="294"/>
    </location>
</feature>